<dbReference type="EMBL" id="JAPFFF010000011">
    <property type="protein sequence ID" value="KAK8878250.1"/>
    <property type="molecule type" value="Genomic_DNA"/>
</dbReference>
<feature type="compositionally biased region" description="Basic and acidic residues" evidence="1">
    <location>
        <begin position="781"/>
        <end position="801"/>
    </location>
</feature>
<feature type="compositionally biased region" description="Basic and acidic residues" evidence="1">
    <location>
        <begin position="726"/>
        <end position="739"/>
    </location>
</feature>
<feature type="compositionally biased region" description="Basic residues" evidence="1">
    <location>
        <begin position="1226"/>
        <end position="1236"/>
    </location>
</feature>
<feature type="compositionally biased region" description="Acidic residues" evidence="1">
    <location>
        <begin position="711"/>
        <end position="725"/>
    </location>
</feature>
<accession>A0ABR2JKH1</accession>
<feature type="region of interest" description="Disordered" evidence="1">
    <location>
        <begin position="1219"/>
        <end position="1264"/>
    </location>
</feature>
<feature type="compositionally biased region" description="Basic residues" evidence="1">
    <location>
        <begin position="853"/>
        <end position="866"/>
    </location>
</feature>
<feature type="region of interest" description="Disordered" evidence="1">
    <location>
        <begin position="708"/>
        <end position="1119"/>
    </location>
</feature>
<feature type="compositionally biased region" description="Polar residues" evidence="1">
    <location>
        <begin position="326"/>
        <end position="335"/>
    </location>
</feature>
<evidence type="ECO:0000313" key="3">
    <source>
        <dbReference type="Proteomes" id="UP001470230"/>
    </source>
</evidence>
<gene>
    <name evidence="2" type="ORF">M9Y10_005015</name>
</gene>
<feature type="region of interest" description="Disordered" evidence="1">
    <location>
        <begin position="369"/>
        <end position="390"/>
    </location>
</feature>
<feature type="compositionally biased region" description="Basic and acidic residues" evidence="1">
    <location>
        <begin position="1039"/>
        <end position="1066"/>
    </location>
</feature>
<feature type="compositionally biased region" description="Low complexity" evidence="1">
    <location>
        <begin position="1089"/>
        <end position="1103"/>
    </location>
</feature>
<feature type="region of interest" description="Disordered" evidence="1">
    <location>
        <begin position="305"/>
        <end position="337"/>
    </location>
</feature>
<organism evidence="2 3">
    <name type="scientific">Tritrichomonas musculus</name>
    <dbReference type="NCBI Taxonomy" id="1915356"/>
    <lineage>
        <taxon>Eukaryota</taxon>
        <taxon>Metamonada</taxon>
        <taxon>Parabasalia</taxon>
        <taxon>Tritrichomonadida</taxon>
        <taxon>Tritrichomonadidae</taxon>
        <taxon>Tritrichomonas</taxon>
    </lineage>
</organism>
<feature type="compositionally biased region" description="Basic residues" evidence="1">
    <location>
        <begin position="459"/>
        <end position="472"/>
    </location>
</feature>
<feature type="compositionally biased region" description="Basic and acidic residues" evidence="1">
    <location>
        <begin position="990"/>
        <end position="1031"/>
    </location>
</feature>
<feature type="compositionally biased region" description="Basic and acidic residues" evidence="1">
    <location>
        <begin position="1073"/>
        <end position="1088"/>
    </location>
</feature>
<reference evidence="2 3" key="1">
    <citation type="submission" date="2024-04" db="EMBL/GenBank/DDBJ databases">
        <title>Tritrichomonas musculus Genome.</title>
        <authorList>
            <person name="Alves-Ferreira E."/>
            <person name="Grigg M."/>
            <person name="Lorenzi H."/>
            <person name="Galac M."/>
        </authorList>
    </citation>
    <scope>NUCLEOTIDE SEQUENCE [LARGE SCALE GENOMIC DNA]</scope>
    <source>
        <strain evidence="2 3">EAF2021</strain>
    </source>
</reference>
<feature type="compositionally biased region" description="Polar residues" evidence="1">
    <location>
        <begin position="821"/>
        <end position="844"/>
    </location>
</feature>
<evidence type="ECO:0000313" key="2">
    <source>
        <dbReference type="EMBL" id="KAK8878250.1"/>
    </source>
</evidence>
<sequence>MNNSYSGNFIPSPLNTKFSSTSPMKKTQKKLPRNVDMCGYLEDPSLTLLREDMLKATSFDSVSTPDLERLYWHLRDYSYYCGRNSNYDEALETEKLLEYVFLELKDRRDQSKPHIYSEVLNPTFFQNQQMKWMQQLINFDDETEKKVETIKQRHNSEIKLLESRWKQSRLRPYNKLSPSLRDLTGIEEMASTVGDFTTARSIHSDIMNKQKEEIQEAQYKADSEYNMILASLIQRQGNELSNFLDTRLHKRELLVRKQQNELNTIEDKANISKYRIDNNKPFKSSDPNLPARGLIRPFIQSNQVNASSGSPKLLHTIRPPPLKNGGCSSQRSSSPKRVLKCVPKTRHKINLEDKEFDVMNAMEILKKRFSKMTQEKEKTPNSTKKSKLKKQDDDLFDFNAYYENQRNPAHLKTQKKKKTEETVQNQPYYEPVKRKMNVQSIMKKVKDIEENKRKPPVIHSLRKPLKPPKRTRKFGEEEEYEDYDDADENAINTEFKQKIDVDPSLNIAYERITDDKNILKNKVPKQGVKEIDNKERKLLFDDEDIKPVDIVKKKRSKQIEKLFRKEKNPNDLKLYYCAQDNIINAYDYSYNSYSSDGYGPDINNVNKTNSDERDSLFQDLIVKRHKKRISKSAQEASGEYSYSSYYYDYSVDDKENKETGNTYKDKNGNDIIIVKGDVFIEKPSRKTYEKEEYTKIIKVKYDYSNIKNEPEPELEEEEEEEEEDYQSSKENIESSEKKNSKIKTNSHHKHDKISNSLVEFEEEEEENFEKSRSKKGNLSNKLDHKSKTSLKNKMDDSEKHIHANSKNTYDQKEESSRDYNYYSNNTESSQKQANSYSEIENINISEKDQQNSGHKHRHHRISHHSKTNNDDNFSHNGQQIETDESKKMSASDSHSKKNEHLDNNQYESSQDKCSKKTHKSHTKRNHQSGESSNELSSNSEIDHNKVFQNYISQTESESISNSLGKVSKHKKRHHDKDLSENSHNINNSDKNLHDDDSEYKKSHHKNNIDDSFDIKKSHHANDHNSEHEDSYHNNNSNKISHDEYSEYKSSHHRKDSDQNLHDDNFHKHSHHEKTHDKSLHDDTSDHGSSHNSNSLSQSSYYESNIDDNIPNSHHLNKISDDESKNAQNFSYSQLSQINIKSDKKNINKDQNNKKKVHKPHDLPYVPKLTLSSIVPHEAFKKSQKHIPSNLSPSSSNQFKKLEIKQTDDEDENKNVLSIRYKDNSRRSKTQHTRNVPKRATSNRMSSKILPRTNDPSNNGYLFGPGVETKSSIIVKVKH</sequence>
<dbReference type="Proteomes" id="UP001470230">
    <property type="component" value="Unassembled WGS sequence"/>
</dbReference>
<keyword evidence="3" id="KW-1185">Reference proteome</keyword>
<feature type="compositionally biased region" description="Basic and acidic residues" evidence="1">
    <location>
        <begin position="883"/>
        <end position="902"/>
    </location>
</feature>
<feature type="region of interest" description="Disordered" evidence="1">
    <location>
        <begin position="459"/>
        <end position="483"/>
    </location>
</feature>
<name>A0ABR2JKH1_9EUKA</name>
<feature type="compositionally biased region" description="Basic residues" evidence="1">
    <location>
        <begin position="915"/>
        <end position="926"/>
    </location>
</feature>
<proteinExistence type="predicted"/>
<feature type="compositionally biased region" description="Basic and acidic residues" evidence="1">
    <location>
        <begin position="1140"/>
        <end position="1152"/>
    </location>
</feature>
<feature type="compositionally biased region" description="Polar residues" evidence="1">
    <location>
        <begin position="946"/>
        <end position="964"/>
    </location>
</feature>
<comment type="caution">
    <text evidence="2">The sequence shown here is derived from an EMBL/GenBank/DDBJ whole genome shotgun (WGS) entry which is preliminary data.</text>
</comment>
<protein>
    <submittedName>
        <fullName evidence="2">Uncharacterized protein</fullName>
    </submittedName>
</protein>
<feature type="region of interest" description="Disordered" evidence="1">
    <location>
        <begin position="1134"/>
        <end position="1163"/>
    </location>
</feature>
<evidence type="ECO:0000256" key="1">
    <source>
        <dbReference type="SAM" id="MobiDB-lite"/>
    </source>
</evidence>
<feature type="compositionally biased region" description="Basic residues" evidence="1">
    <location>
        <begin position="740"/>
        <end position="751"/>
    </location>
</feature>
<feature type="compositionally biased region" description="Low complexity" evidence="1">
    <location>
        <begin position="928"/>
        <end position="939"/>
    </location>
</feature>